<evidence type="ECO:0000256" key="2">
    <source>
        <dbReference type="ARBA" id="ARBA00013855"/>
    </source>
</evidence>
<evidence type="ECO:0000256" key="1">
    <source>
        <dbReference type="ARBA" id="ARBA00009369"/>
    </source>
</evidence>
<evidence type="ECO:0000256" key="4">
    <source>
        <dbReference type="ARBA" id="ARBA00032089"/>
    </source>
</evidence>
<dbReference type="Pfam" id="PF04085">
    <property type="entry name" value="MreC"/>
    <property type="match status" value="1"/>
</dbReference>
<comment type="caution">
    <text evidence="8">The sequence shown here is derived from an EMBL/GenBank/DDBJ whole genome shotgun (WGS) entry which is preliminary data.</text>
</comment>
<dbReference type="InterPro" id="IPR042175">
    <property type="entry name" value="Cell/Rod_MreC_2"/>
</dbReference>
<dbReference type="InterPro" id="IPR007221">
    <property type="entry name" value="MreC"/>
</dbReference>
<keyword evidence="3 5" id="KW-0133">Cell shape</keyword>
<keyword evidence="6" id="KW-0812">Transmembrane</keyword>
<dbReference type="InterPro" id="IPR055342">
    <property type="entry name" value="MreC_beta-barrel_core"/>
</dbReference>
<evidence type="ECO:0000313" key="9">
    <source>
        <dbReference type="Proteomes" id="UP000249739"/>
    </source>
</evidence>
<evidence type="ECO:0000256" key="5">
    <source>
        <dbReference type="PIRNR" id="PIRNR038471"/>
    </source>
</evidence>
<dbReference type="InterPro" id="IPR042177">
    <property type="entry name" value="Cell/Rod_1"/>
</dbReference>
<dbReference type="PANTHER" id="PTHR34138">
    <property type="entry name" value="CELL SHAPE-DETERMINING PROTEIN MREC"/>
    <property type="match status" value="1"/>
</dbReference>
<gene>
    <name evidence="8" type="primary">mreC</name>
    <name evidence="8" type="ORF">DI586_05810</name>
</gene>
<reference evidence="8 9" key="1">
    <citation type="submission" date="2017-08" db="EMBL/GenBank/DDBJ databases">
        <title>Infants hospitalized years apart are colonized by the same room-sourced microbial strains.</title>
        <authorList>
            <person name="Brooks B."/>
            <person name="Olm M.R."/>
            <person name="Firek B.A."/>
            <person name="Baker R."/>
            <person name="Thomas B.C."/>
            <person name="Morowitz M.J."/>
            <person name="Banfield J.F."/>
        </authorList>
    </citation>
    <scope>NUCLEOTIDE SEQUENCE [LARGE SCALE GENOMIC DNA]</scope>
    <source>
        <strain evidence="8">S2_006_000_R2_64</strain>
    </source>
</reference>
<dbReference type="EMBL" id="QFOT01000051">
    <property type="protein sequence ID" value="PZP55777.1"/>
    <property type="molecule type" value="Genomic_DNA"/>
</dbReference>
<accession>A0A2W5FPQ5</accession>
<dbReference type="AlphaFoldDB" id="A0A2W5FPQ5"/>
<evidence type="ECO:0000313" key="8">
    <source>
        <dbReference type="EMBL" id="PZP55777.1"/>
    </source>
</evidence>
<dbReference type="Proteomes" id="UP000249739">
    <property type="component" value="Unassembled WGS sequence"/>
</dbReference>
<proteinExistence type="inferred from homology"/>
<dbReference type="Gene3D" id="2.40.10.350">
    <property type="entry name" value="Rod shape-determining protein MreC, domain 2"/>
    <property type="match status" value="1"/>
</dbReference>
<organism evidence="8 9">
    <name type="scientific">Micavibrio aeruginosavorus</name>
    <dbReference type="NCBI Taxonomy" id="349221"/>
    <lineage>
        <taxon>Bacteria</taxon>
        <taxon>Pseudomonadati</taxon>
        <taxon>Bdellovibrionota</taxon>
        <taxon>Bdellovibrionia</taxon>
        <taxon>Bdellovibrionales</taxon>
        <taxon>Pseudobdellovibrionaceae</taxon>
        <taxon>Micavibrio</taxon>
    </lineage>
</organism>
<dbReference type="Gene3D" id="2.40.10.340">
    <property type="entry name" value="Rod shape-determining protein MreC, domain 1"/>
    <property type="match status" value="1"/>
</dbReference>
<keyword evidence="6" id="KW-1133">Transmembrane helix</keyword>
<evidence type="ECO:0000256" key="3">
    <source>
        <dbReference type="ARBA" id="ARBA00022960"/>
    </source>
</evidence>
<dbReference type="GO" id="GO:0008360">
    <property type="term" value="P:regulation of cell shape"/>
    <property type="evidence" value="ECO:0007669"/>
    <property type="project" value="UniProtKB-KW"/>
</dbReference>
<dbReference type="NCBIfam" id="TIGR00219">
    <property type="entry name" value="mreC"/>
    <property type="match status" value="1"/>
</dbReference>
<dbReference type="GO" id="GO:0005886">
    <property type="term" value="C:plasma membrane"/>
    <property type="evidence" value="ECO:0007669"/>
    <property type="project" value="TreeGrafter"/>
</dbReference>
<evidence type="ECO:0000259" key="7">
    <source>
        <dbReference type="Pfam" id="PF04085"/>
    </source>
</evidence>
<feature type="transmembrane region" description="Helical" evidence="6">
    <location>
        <begin position="35"/>
        <end position="54"/>
    </location>
</feature>
<keyword evidence="6" id="KW-0472">Membrane</keyword>
<dbReference type="PANTHER" id="PTHR34138:SF1">
    <property type="entry name" value="CELL SHAPE-DETERMINING PROTEIN MREC"/>
    <property type="match status" value="1"/>
</dbReference>
<sequence length="306" mass="33489">MQGILMRSLTQRYQRRKNYRAASTVGRVMQYSPHALVGTAIIILMTSIIIPSVWQKPRVGLTDTVAPLIAVVGQPFRFIADGISGMTGITQLRAENDRLKAENVRLKEWYQTALLLKAENQSLKDLLNVIPEPEQSYISTRVIGDSGSSYVRSLLIQAGKENGVVEGQAVMGSQGMIGRIIEVGNRASRILLLNDINSRIPVIVEGTNQKAILAGTNDSYLVLDHLPMDILIEEGARVVTSGHGGMFPQGLPIGKVVKADDNQVMVEPFTDPVNANYVQIIEKPDDPNVRRSIDALKAPVPSSIKQ</sequence>
<name>A0A2W5FPQ5_9BACT</name>
<dbReference type="PIRSF" id="PIRSF038471">
    <property type="entry name" value="MreC"/>
    <property type="match status" value="1"/>
</dbReference>
<comment type="similarity">
    <text evidence="1 5">Belongs to the MreC family.</text>
</comment>
<evidence type="ECO:0000256" key="6">
    <source>
        <dbReference type="SAM" id="Phobius"/>
    </source>
</evidence>
<protein>
    <recommendedName>
        <fullName evidence="2 5">Cell shape-determining protein MreC</fullName>
    </recommendedName>
    <alternativeName>
        <fullName evidence="4 5">Cell shape protein MreC</fullName>
    </alternativeName>
</protein>
<feature type="domain" description="Rod shape-determining protein MreC beta-barrel core" evidence="7">
    <location>
        <begin position="142"/>
        <end position="282"/>
    </location>
</feature>
<comment type="function">
    <text evidence="5">Involved in formation and maintenance of cell shape.</text>
</comment>